<evidence type="ECO:0000313" key="5">
    <source>
        <dbReference type="Proteomes" id="UP000192257"/>
    </source>
</evidence>
<protein>
    <recommendedName>
        <fullName evidence="6">Dpy-30 motif containing protein</fullName>
    </recommendedName>
</protein>
<dbReference type="Proteomes" id="UP000192257">
    <property type="component" value="Unassembled WGS sequence"/>
</dbReference>
<dbReference type="EMBL" id="NBCO01000003">
    <property type="protein sequence ID" value="ORC92650.1"/>
    <property type="molecule type" value="Genomic_DNA"/>
</dbReference>
<comment type="similarity">
    <text evidence="2">Belongs to the dpy-30 family.</text>
</comment>
<dbReference type="GeneID" id="39981950"/>
<dbReference type="OrthoDB" id="263203at2759"/>
<gene>
    <name evidence="4" type="ORF">TM35_000034030</name>
</gene>
<comment type="subcellular location">
    <subcellularLocation>
        <location evidence="1">Nucleus</location>
    </subcellularLocation>
</comment>
<name>A0A1X0P897_9TRYP</name>
<evidence type="ECO:0000256" key="1">
    <source>
        <dbReference type="ARBA" id="ARBA00004123"/>
    </source>
</evidence>
<dbReference type="InterPro" id="IPR049629">
    <property type="entry name" value="DPY30_SDC1_DD"/>
</dbReference>
<organism evidence="4 5">
    <name type="scientific">Trypanosoma theileri</name>
    <dbReference type="NCBI Taxonomy" id="67003"/>
    <lineage>
        <taxon>Eukaryota</taxon>
        <taxon>Discoba</taxon>
        <taxon>Euglenozoa</taxon>
        <taxon>Kinetoplastea</taxon>
        <taxon>Metakinetoplastina</taxon>
        <taxon>Trypanosomatida</taxon>
        <taxon>Trypanosomatidae</taxon>
        <taxon>Trypanosoma</taxon>
    </lineage>
</organism>
<proteinExistence type="inferred from homology"/>
<dbReference type="Pfam" id="PF05186">
    <property type="entry name" value="Dpy-30"/>
    <property type="match status" value="1"/>
</dbReference>
<evidence type="ECO:0000313" key="4">
    <source>
        <dbReference type="EMBL" id="ORC92650.1"/>
    </source>
</evidence>
<evidence type="ECO:0000256" key="3">
    <source>
        <dbReference type="ARBA" id="ARBA00023242"/>
    </source>
</evidence>
<dbReference type="CDD" id="cd22965">
    <property type="entry name" value="DD_DPY30_SDC1"/>
    <property type="match status" value="1"/>
</dbReference>
<keyword evidence="5" id="KW-1185">Reference proteome</keyword>
<sequence length="118" mass="13194">MDAKEGSFDNDLMLKRLTDHLREPPALPTVPVYALPDQPYLEATVMPLLLRGLEEVSKARPVDPLAFLAAYLLSNNPQRCAHPLLGEDARRVPLQEIAQRSADIMSRTSRTNTSQVKM</sequence>
<accession>A0A1X0P897</accession>
<dbReference type="RefSeq" id="XP_028886716.1">
    <property type="nucleotide sequence ID" value="XM_029022170.1"/>
</dbReference>
<dbReference type="GO" id="GO:0005634">
    <property type="term" value="C:nucleus"/>
    <property type="evidence" value="ECO:0007669"/>
    <property type="project" value="UniProtKB-SubCell"/>
</dbReference>
<keyword evidence="3" id="KW-0539">Nucleus</keyword>
<dbReference type="VEuPathDB" id="TriTrypDB:TM35_000034030"/>
<reference evidence="4 5" key="1">
    <citation type="submission" date="2017-03" db="EMBL/GenBank/DDBJ databases">
        <title>An alternative strategy for trypanosome survival in the mammalian bloodstream revealed through genome and transcriptome analysis of the ubiquitous bovine parasite Trypanosoma (Megatrypanum) theileri.</title>
        <authorList>
            <person name="Kelly S."/>
            <person name="Ivens A."/>
            <person name="Mott A."/>
            <person name="O'Neill E."/>
            <person name="Emms D."/>
            <person name="Macleod O."/>
            <person name="Voorheis P."/>
            <person name="Matthews J."/>
            <person name="Matthews K."/>
            <person name="Carrington M."/>
        </authorList>
    </citation>
    <scope>NUCLEOTIDE SEQUENCE [LARGE SCALE GENOMIC DNA]</scope>
    <source>
        <strain evidence="4">Edinburgh</strain>
    </source>
</reference>
<evidence type="ECO:0008006" key="6">
    <source>
        <dbReference type="Google" id="ProtNLM"/>
    </source>
</evidence>
<dbReference type="STRING" id="67003.A0A1X0P897"/>
<comment type="caution">
    <text evidence="4">The sequence shown here is derived from an EMBL/GenBank/DDBJ whole genome shotgun (WGS) entry which is preliminary data.</text>
</comment>
<evidence type="ECO:0000256" key="2">
    <source>
        <dbReference type="ARBA" id="ARBA00010849"/>
    </source>
</evidence>
<dbReference type="AlphaFoldDB" id="A0A1X0P897"/>
<dbReference type="Gene3D" id="1.20.890.10">
    <property type="entry name" value="cAMP-dependent protein kinase regulatory subunit, dimerization-anchoring domain"/>
    <property type="match status" value="1"/>
</dbReference>
<dbReference type="InterPro" id="IPR007858">
    <property type="entry name" value="Dpy-30_motif"/>
</dbReference>